<evidence type="ECO:0000256" key="1">
    <source>
        <dbReference type="SAM" id="MobiDB-lite"/>
    </source>
</evidence>
<dbReference type="EMBL" id="CM000133">
    <property type="protein sequence ID" value="EEC82834.1"/>
    <property type="molecule type" value="Genomic_DNA"/>
</dbReference>
<organism evidence="2 3">
    <name type="scientific">Oryza sativa subsp. indica</name>
    <name type="common">Rice</name>
    <dbReference type="NCBI Taxonomy" id="39946"/>
    <lineage>
        <taxon>Eukaryota</taxon>
        <taxon>Viridiplantae</taxon>
        <taxon>Streptophyta</taxon>
        <taxon>Embryophyta</taxon>
        <taxon>Tracheophyta</taxon>
        <taxon>Spermatophyta</taxon>
        <taxon>Magnoliopsida</taxon>
        <taxon>Liliopsida</taxon>
        <taxon>Poales</taxon>
        <taxon>Poaceae</taxon>
        <taxon>BOP clade</taxon>
        <taxon>Oryzoideae</taxon>
        <taxon>Oryzeae</taxon>
        <taxon>Oryzinae</taxon>
        <taxon>Oryza</taxon>
        <taxon>Oryza sativa</taxon>
    </lineage>
</organism>
<dbReference type="Gramene" id="BGIOSGA027736-TA">
    <property type="protein sequence ID" value="BGIOSGA027736-PA"/>
    <property type="gene ID" value="BGIOSGA027736"/>
</dbReference>
<dbReference type="AlphaFoldDB" id="B8BAD9"/>
<proteinExistence type="predicted"/>
<feature type="compositionally biased region" description="Low complexity" evidence="1">
    <location>
        <begin position="26"/>
        <end position="40"/>
    </location>
</feature>
<protein>
    <submittedName>
        <fullName evidence="2">Uncharacterized protein</fullName>
    </submittedName>
</protein>
<keyword evidence="3" id="KW-1185">Reference proteome</keyword>
<dbReference type="Proteomes" id="UP000007015">
    <property type="component" value="Chromosome 8"/>
</dbReference>
<dbReference type="HOGENOM" id="CLU_2337360_0_0_1"/>
<sequence>MARTPSRLKGGAKMKETGKSKMWRASSSFSSNPSPSSSSSTTAPLRAASFACHRLAGLPAPPTTASLHVVGFERCRSAHRRNCKKKTTGSKYSLRLIL</sequence>
<evidence type="ECO:0000313" key="3">
    <source>
        <dbReference type="Proteomes" id="UP000007015"/>
    </source>
</evidence>
<reference evidence="2 3" key="1">
    <citation type="journal article" date="2005" name="PLoS Biol.">
        <title>The genomes of Oryza sativa: a history of duplications.</title>
        <authorList>
            <person name="Yu J."/>
            <person name="Wang J."/>
            <person name="Lin W."/>
            <person name="Li S."/>
            <person name="Li H."/>
            <person name="Zhou J."/>
            <person name="Ni P."/>
            <person name="Dong W."/>
            <person name="Hu S."/>
            <person name="Zeng C."/>
            <person name="Zhang J."/>
            <person name="Zhang Y."/>
            <person name="Li R."/>
            <person name="Xu Z."/>
            <person name="Li S."/>
            <person name="Li X."/>
            <person name="Zheng H."/>
            <person name="Cong L."/>
            <person name="Lin L."/>
            <person name="Yin J."/>
            <person name="Geng J."/>
            <person name="Li G."/>
            <person name="Shi J."/>
            <person name="Liu J."/>
            <person name="Lv H."/>
            <person name="Li J."/>
            <person name="Wang J."/>
            <person name="Deng Y."/>
            <person name="Ran L."/>
            <person name="Shi X."/>
            <person name="Wang X."/>
            <person name="Wu Q."/>
            <person name="Li C."/>
            <person name="Ren X."/>
            <person name="Wang J."/>
            <person name="Wang X."/>
            <person name="Li D."/>
            <person name="Liu D."/>
            <person name="Zhang X."/>
            <person name="Ji Z."/>
            <person name="Zhao W."/>
            <person name="Sun Y."/>
            <person name="Zhang Z."/>
            <person name="Bao J."/>
            <person name="Han Y."/>
            <person name="Dong L."/>
            <person name="Ji J."/>
            <person name="Chen P."/>
            <person name="Wu S."/>
            <person name="Liu J."/>
            <person name="Xiao Y."/>
            <person name="Bu D."/>
            <person name="Tan J."/>
            <person name="Yang L."/>
            <person name="Ye C."/>
            <person name="Zhang J."/>
            <person name="Xu J."/>
            <person name="Zhou Y."/>
            <person name="Yu Y."/>
            <person name="Zhang B."/>
            <person name="Zhuang S."/>
            <person name="Wei H."/>
            <person name="Liu B."/>
            <person name="Lei M."/>
            <person name="Yu H."/>
            <person name="Li Y."/>
            <person name="Xu H."/>
            <person name="Wei S."/>
            <person name="He X."/>
            <person name="Fang L."/>
            <person name="Zhang Z."/>
            <person name="Zhang Y."/>
            <person name="Huang X."/>
            <person name="Su Z."/>
            <person name="Tong W."/>
            <person name="Li J."/>
            <person name="Tong Z."/>
            <person name="Li S."/>
            <person name="Ye J."/>
            <person name="Wang L."/>
            <person name="Fang L."/>
            <person name="Lei T."/>
            <person name="Chen C."/>
            <person name="Chen H."/>
            <person name="Xu Z."/>
            <person name="Li H."/>
            <person name="Huang H."/>
            <person name="Zhang F."/>
            <person name="Xu H."/>
            <person name="Li N."/>
            <person name="Zhao C."/>
            <person name="Li S."/>
            <person name="Dong L."/>
            <person name="Huang Y."/>
            <person name="Li L."/>
            <person name="Xi Y."/>
            <person name="Qi Q."/>
            <person name="Li W."/>
            <person name="Zhang B."/>
            <person name="Hu W."/>
            <person name="Zhang Y."/>
            <person name="Tian X."/>
            <person name="Jiao Y."/>
            <person name="Liang X."/>
            <person name="Jin J."/>
            <person name="Gao L."/>
            <person name="Zheng W."/>
            <person name="Hao B."/>
            <person name="Liu S."/>
            <person name="Wang W."/>
            <person name="Yuan L."/>
            <person name="Cao M."/>
            <person name="McDermott J."/>
            <person name="Samudrala R."/>
            <person name="Wang J."/>
            <person name="Wong G.K."/>
            <person name="Yang H."/>
        </authorList>
    </citation>
    <scope>NUCLEOTIDE SEQUENCE [LARGE SCALE GENOMIC DNA]</scope>
    <source>
        <strain evidence="3">cv. 93-11</strain>
    </source>
</reference>
<feature type="region of interest" description="Disordered" evidence="1">
    <location>
        <begin position="1"/>
        <end position="43"/>
    </location>
</feature>
<accession>B8BAD9</accession>
<name>B8BAD9_ORYSI</name>
<evidence type="ECO:0000313" key="2">
    <source>
        <dbReference type="EMBL" id="EEC82834.1"/>
    </source>
</evidence>
<gene>
    <name evidence="2" type="ORF">OsI_27641</name>
</gene>